<name>A0A378YS34_9NOCA</name>
<proteinExistence type="predicted"/>
<gene>
    <name evidence="3" type="ORF">NCTC1934_03855</name>
</gene>
<keyword evidence="2" id="KW-0732">Signal</keyword>
<accession>A0A378YS34</accession>
<feature type="chain" id="PRO_5038750839" evidence="2">
    <location>
        <begin position="22"/>
        <end position="274"/>
    </location>
</feature>
<dbReference type="STRING" id="1406858.GCA_000710895_04274"/>
<dbReference type="EMBL" id="UGRY01000002">
    <property type="protein sequence ID" value="SUA79573.1"/>
    <property type="molecule type" value="Genomic_DNA"/>
</dbReference>
<dbReference type="Proteomes" id="UP000255467">
    <property type="component" value="Unassembled WGS sequence"/>
</dbReference>
<feature type="compositionally biased region" description="Low complexity" evidence="1">
    <location>
        <begin position="34"/>
        <end position="73"/>
    </location>
</feature>
<keyword evidence="4" id="KW-1185">Reference proteome</keyword>
<dbReference type="PROSITE" id="PS51257">
    <property type="entry name" value="PROKAR_LIPOPROTEIN"/>
    <property type="match status" value="1"/>
</dbReference>
<evidence type="ECO:0000313" key="4">
    <source>
        <dbReference type="Proteomes" id="UP000255467"/>
    </source>
</evidence>
<reference evidence="3 4" key="1">
    <citation type="submission" date="2018-06" db="EMBL/GenBank/DDBJ databases">
        <authorList>
            <consortium name="Pathogen Informatics"/>
            <person name="Doyle S."/>
        </authorList>
    </citation>
    <scope>NUCLEOTIDE SEQUENCE [LARGE SCALE GENOMIC DNA]</scope>
    <source>
        <strain evidence="3 4">NCTC1934</strain>
    </source>
</reference>
<sequence length="274" mass="28747">MRTRRILQAVLLGGALVAVTACENAEPDPPPGTTAPTVTVTAPPSGGPTVVPGVTNPSAPAATRTDPRTTVTPSQDSEPPRGSGTVVIRTASLSGTAIPYVPVELALFRPCDPLAHDLPEGTPEAERWTATTGIDGQAAFSVPVGCYRFGMNPPPGTDPVPEGMHTLFVESDGQTVFGSLRFQDPAPEPVCAAQTIVHDLGAGPPFTTATPSVAYCDRSWAVIAWDIPGDSQRMVRRVDGAPWTTYVYFPNDVCRAQARADGVPVGLEEYFPVC</sequence>
<evidence type="ECO:0000313" key="3">
    <source>
        <dbReference type="EMBL" id="SUA79573.1"/>
    </source>
</evidence>
<evidence type="ECO:0000256" key="1">
    <source>
        <dbReference type="SAM" id="MobiDB-lite"/>
    </source>
</evidence>
<organism evidence="3 4">
    <name type="scientific">Nocardia otitidiscaviarum</name>
    <dbReference type="NCBI Taxonomy" id="1823"/>
    <lineage>
        <taxon>Bacteria</taxon>
        <taxon>Bacillati</taxon>
        <taxon>Actinomycetota</taxon>
        <taxon>Actinomycetes</taxon>
        <taxon>Mycobacteriales</taxon>
        <taxon>Nocardiaceae</taxon>
        <taxon>Nocardia</taxon>
    </lineage>
</organism>
<feature type="signal peptide" evidence="2">
    <location>
        <begin position="1"/>
        <end position="21"/>
    </location>
</feature>
<dbReference type="AlphaFoldDB" id="A0A378YS34"/>
<evidence type="ECO:0000256" key="2">
    <source>
        <dbReference type="SAM" id="SignalP"/>
    </source>
</evidence>
<protein>
    <submittedName>
        <fullName evidence="3">Uncharacterized protein</fullName>
    </submittedName>
</protein>
<dbReference type="RefSeq" id="WP_039815922.1">
    <property type="nucleotide sequence ID" value="NZ_UGRY01000002.1"/>
</dbReference>
<feature type="region of interest" description="Disordered" evidence="1">
    <location>
        <begin position="25"/>
        <end position="84"/>
    </location>
</feature>